<dbReference type="SUPFAM" id="SSF52540">
    <property type="entry name" value="P-loop containing nucleoside triphosphate hydrolases"/>
    <property type="match status" value="1"/>
</dbReference>
<keyword evidence="4" id="KW-1185">Reference proteome</keyword>
<evidence type="ECO:0008006" key="5">
    <source>
        <dbReference type="Google" id="ProtNLM"/>
    </source>
</evidence>
<dbReference type="Pfam" id="PF13635">
    <property type="entry name" value="DUF4143"/>
    <property type="match status" value="1"/>
</dbReference>
<reference evidence="3 4" key="2">
    <citation type="journal article" date="2011" name="ISME J.">
        <title>RNA-seq reveals cooperative metabolic interactions between two termite-gut spirochete species in co-culture.</title>
        <authorList>
            <person name="Rosenthal A.Z."/>
            <person name="Matson E.G."/>
            <person name="Eldar A."/>
            <person name="Leadbetter J.R."/>
        </authorList>
    </citation>
    <scope>NUCLEOTIDE SEQUENCE [LARGE SCALE GENOMIC DNA]</scope>
    <source>
        <strain evidence="4">ATCC BAA-888 / DSM 13862 / ZAS-9</strain>
    </source>
</reference>
<dbReference type="InterPro" id="IPR027417">
    <property type="entry name" value="P-loop_NTPase"/>
</dbReference>
<dbReference type="Pfam" id="PF13173">
    <property type="entry name" value="AAA_14"/>
    <property type="match status" value="1"/>
</dbReference>
<dbReference type="Proteomes" id="UP000009222">
    <property type="component" value="Chromosome"/>
</dbReference>
<evidence type="ECO:0000259" key="1">
    <source>
        <dbReference type="Pfam" id="PF13173"/>
    </source>
</evidence>
<dbReference type="AlphaFoldDB" id="F5YF40"/>
<gene>
    <name evidence="3" type="ordered locus">TREAZ_2528</name>
</gene>
<evidence type="ECO:0000313" key="4">
    <source>
        <dbReference type="Proteomes" id="UP000009222"/>
    </source>
</evidence>
<evidence type="ECO:0000313" key="3">
    <source>
        <dbReference type="EMBL" id="AEF83492.1"/>
    </source>
</evidence>
<dbReference type="InParanoid" id="F5YF40"/>
<dbReference type="Gene3D" id="3.40.50.300">
    <property type="entry name" value="P-loop containing nucleotide triphosphate hydrolases"/>
    <property type="match status" value="1"/>
</dbReference>
<reference evidence="4" key="1">
    <citation type="submission" date="2009-12" db="EMBL/GenBank/DDBJ databases">
        <title>Complete sequence of Treponema azotonutricium strain ZAS-9.</title>
        <authorList>
            <person name="Tetu S.G."/>
            <person name="Matson E."/>
            <person name="Ren Q."/>
            <person name="Seshadri R."/>
            <person name="Elbourne L."/>
            <person name="Hassan K.A."/>
            <person name="Durkin A."/>
            <person name="Radune D."/>
            <person name="Mohamoud Y."/>
            <person name="Shay R."/>
            <person name="Jin S."/>
            <person name="Zhang X."/>
            <person name="Lucey K."/>
            <person name="Ballor N.R."/>
            <person name="Ottesen E."/>
            <person name="Rosenthal R."/>
            <person name="Allen A."/>
            <person name="Leadbetter J.R."/>
            <person name="Paulsen I.T."/>
        </authorList>
    </citation>
    <scope>NUCLEOTIDE SEQUENCE [LARGE SCALE GENOMIC DNA]</scope>
    <source>
        <strain evidence="4">ATCC BAA-888 / DSM 13862 / ZAS-9</strain>
    </source>
</reference>
<organism evidence="3 4">
    <name type="scientific">Leadbettera azotonutricia (strain ATCC BAA-888 / DSM 13862 / ZAS-9)</name>
    <name type="common">Treponema azotonutricium</name>
    <dbReference type="NCBI Taxonomy" id="545695"/>
    <lineage>
        <taxon>Bacteria</taxon>
        <taxon>Pseudomonadati</taxon>
        <taxon>Spirochaetota</taxon>
        <taxon>Spirochaetia</taxon>
        <taxon>Spirochaetales</taxon>
        <taxon>Breznakiellaceae</taxon>
        <taxon>Leadbettera</taxon>
    </lineage>
</organism>
<protein>
    <recommendedName>
        <fullName evidence="5">ATPase</fullName>
    </recommendedName>
</protein>
<dbReference type="STRING" id="545695.TREAZ_2528"/>
<sequence length="379" mass="43598">MIIERSIKADIEEKLLSGKAIVIFGARQVGKTTLLHDLFDKRNDVMWLSGDDAATIALFEDVTAQKFNSVVGQNLILVIDEAQRIQNIGLKLKIIHDKFKTKFQIIATGSSSFDLANEINEPMTGRKWTYKMFPLSFAEMVFHTNLIEEQMNLENRLLYGYYPDVVNNPGDERAILKELANDNLYKDIFKWENIKKPLVFEKLVRALALQIGSQVSINELSNLCNADNKTIERYIRLLEQSFVIFRLGSFSTNLRSELKSSAKYYFYDVGIRNAVIGAFDTVAIRQDIGHLFENFIIAELAKKLMPQSVGSFGYFWRTTQQQEVDFVTESGRNITAYEIKWNPNTKVHIPKTFIEKYNPSVKFINRENFYEVLAHTPMG</sequence>
<dbReference type="RefSeq" id="WP_015712999.1">
    <property type="nucleotide sequence ID" value="NC_015577.1"/>
</dbReference>
<evidence type="ECO:0000259" key="2">
    <source>
        <dbReference type="Pfam" id="PF13635"/>
    </source>
</evidence>
<dbReference type="HOGENOM" id="CLU_041527_3_2_12"/>
<name>F5YF40_LEAAZ</name>
<dbReference type="InterPro" id="IPR025420">
    <property type="entry name" value="DUF4143"/>
</dbReference>
<dbReference type="KEGG" id="taz:TREAZ_2528"/>
<dbReference type="eggNOG" id="COG1373">
    <property type="taxonomic scope" value="Bacteria"/>
</dbReference>
<feature type="domain" description="DUF4143" evidence="2">
    <location>
        <begin position="186"/>
        <end position="342"/>
    </location>
</feature>
<dbReference type="InterPro" id="IPR041682">
    <property type="entry name" value="AAA_14"/>
</dbReference>
<dbReference type="PANTHER" id="PTHR43566">
    <property type="entry name" value="CONSERVED PROTEIN"/>
    <property type="match status" value="1"/>
</dbReference>
<dbReference type="PANTHER" id="PTHR43566:SF1">
    <property type="entry name" value="AAA+ ATPASE DOMAIN-CONTAINING PROTEIN"/>
    <property type="match status" value="1"/>
</dbReference>
<feature type="domain" description="AAA" evidence="1">
    <location>
        <begin position="19"/>
        <end position="140"/>
    </location>
</feature>
<dbReference type="EMBL" id="CP001841">
    <property type="protein sequence ID" value="AEF83492.1"/>
    <property type="molecule type" value="Genomic_DNA"/>
</dbReference>
<proteinExistence type="predicted"/>
<accession>F5YF40</accession>